<evidence type="ECO:0000256" key="10">
    <source>
        <dbReference type="HAMAP-Rule" id="MF_01463"/>
    </source>
</evidence>
<feature type="transmembrane region" description="Helical" evidence="10">
    <location>
        <begin position="402"/>
        <end position="420"/>
    </location>
</feature>
<evidence type="ECO:0000259" key="11">
    <source>
        <dbReference type="Pfam" id="PF02355"/>
    </source>
</evidence>
<dbReference type="InterPro" id="IPR022646">
    <property type="entry name" value="SecD/SecF_CS"/>
</dbReference>
<keyword evidence="5 10" id="KW-0812">Transmembrane</keyword>
<accession>A0A1M5GLZ0</accession>
<dbReference type="NCBIfam" id="TIGR00916">
    <property type="entry name" value="2A0604s01"/>
    <property type="match status" value="1"/>
</dbReference>
<evidence type="ECO:0000256" key="5">
    <source>
        <dbReference type="ARBA" id="ARBA00022692"/>
    </source>
</evidence>
<evidence type="ECO:0000256" key="6">
    <source>
        <dbReference type="ARBA" id="ARBA00022927"/>
    </source>
</evidence>
<sequence length="535" mass="57758">MLHFTRWKMIGILAIVLVGILAAVPNLFSKETVDSWPSWVPKRQMVLGLDLQGGAYLLYEVDKQDYVQRRLRTLVSEIRKAMLQEPRIGYSGLGVQGQGVQLRIRDTSQLDLVQKRLQPLQNPLGNSLLGGTAINEFDLTVGSDGLVQMSYSEAGLTQRIRQIVDQSIEVIARRIDQLGTVEPSIQRQGQDRILVEAPGLGDPERLKSLVGQTAQLTFHLVDSSFQTGQAEPQRKPGTIVLPGQDNPNVQYVLEETPLITGEDLTDAQATFDQRSNEPVVSFRLTTGGAQTFGDVTQKNVNRAFAIVLDDKVISAPVIREPILGGSGQISGSFSVQSANDLAILLRAGSLPAKLTIVEERNVGPGLGADSIRAGKIAAIIGTAAVCAFMIATYGVLGWIANIAVVVNVIMIFGIVTLLGATLSLPGIAGVIITVGTAVDSNVLIYERIREEYRSGRSAIASIDAGFHRALGTILDANVTTLIAALVLFYLGSGPIRGFAVTHAIGVATTMFTAFTFTRLLVALWVRWRRPTKITL</sequence>
<dbReference type="Proteomes" id="UP000184485">
    <property type="component" value="Unassembled WGS sequence"/>
</dbReference>
<organism evidence="14 15">
    <name type="scientific">Kaistia soli DSM 19436</name>
    <dbReference type="NCBI Taxonomy" id="1122133"/>
    <lineage>
        <taxon>Bacteria</taxon>
        <taxon>Pseudomonadati</taxon>
        <taxon>Pseudomonadota</taxon>
        <taxon>Alphaproteobacteria</taxon>
        <taxon>Hyphomicrobiales</taxon>
        <taxon>Kaistiaceae</taxon>
        <taxon>Kaistia</taxon>
    </lineage>
</organism>
<protein>
    <recommendedName>
        <fullName evidence="10">Protein translocase subunit SecD</fullName>
    </recommendedName>
</protein>
<comment type="caution">
    <text evidence="10">Lacks conserved residue(s) required for the propagation of feature annotation.</text>
</comment>
<feature type="domain" description="Protein translocase subunit SecDF P1" evidence="12">
    <location>
        <begin position="164"/>
        <end position="222"/>
    </location>
</feature>
<dbReference type="EMBL" id="FQUP01000003">
    <property type="protein sequence ID" value="SHG04810.1"/>
    <property type="molecule type" value="Genomic_DNA"/>
</dbReference>
<dbReference type="OrthoDB" id="9805019at2"/>
<keyword evidence="6 10" id="KW-0653">Protein transport</keyword>
<dbReference type="Gene3D" id="3.30.70.3400">
    <property type="match status" value="1"/>
</dbReference>
<dbReference type="FunFam" id="3.30.1360.200:FF:000002">
    <property type="entry name" value="Preprotein translocase subunit SecD"/>
    <property type="match status" value="1"/>
</dbReference>
<evidence type="ECO:0000256" key="1">
    <source>
        <dbReference type="ARBA" id="ARBA00004651"/>
    </source>
</evidence>
<keyword evidence="4" id="KW-0997">Cell inner membrane</keyword>
<dbReference type="Pfam" id="PF07549">
    <property type="entry name" value="Sec_GG"/>
    <property type="match status" value="1"/>
</dbReference>
<feature type="transmembrane region" description="Helical" evidence="10">
    <location>
        <begin position="426"/>
        <end position="445"/>
    </location>
</feature>
<comment type="subunit">
    <text evidence="10">Forms a complex with SecF. Part of the essential Sec protein translocation apparatus which comprises SecA, SecYEG and auxiliary proteins SecDF-YajC and YidC.</text>
</comment>
<dbReference type="FunFam" id="1.20.1640.10:FF:000004">
    <property type="entry name" value="Protein translocase subunit SecD"/>
    <property type="match status" value="1"/>
</dbReference>
<dbReference type="HAMAP" id="MF_01463_B">
    <property type="entry name" value="SecD_B"/>
    <property type="match status" value="1"/>
</dbReference>
<name>A0A1M5GLZ0_9HYPH</name>
<dbReference type="GO" id="GO:0015450">
    <property type="term" value="F:protein-transporting ATPase activity"/>
    <property type="evidence" value="ECO:0007669"/>
    <property type="project" value="InterPro"/>
</dbReference>
<evidence type="ECO:0000256" key="3">
    <source>
        <dbReference type="ARBA" id="ARBA00022475"/>
    </source>
</evidence>
<evidence type="ECO:0000256" key="4">
    <source>
        <dbReference type="ARBA" id="ARBA00022519"/>
    </source>
</evidence>
<dbReference type="GO" id="GO:0043952">
    <property type="term" value="P:protein transport by the Sec complex"/>
    <property type="evidence" value="ECO:0007669"/>
    <property type="project" value="UniProtKB-UniRule"/>
</dbReference>
<evidence type="ECO:0000256" key="7">
    <source>
        <dbReference type="ARBA" id="ARBA00022989"/>
    </source>
</evidence>
<evidence type="ECO:0000259" key="12">
    <source>
        <dbReference type="Pfam" id="PF21760"/>
    </source>
</evidence>
<evidence type="ECO:0000256" key="2">
    <source>
        <dbReference type="ARBA" id="ARBA00022448"/>
    </source>
</evidence>
<proteinExistence type="inferred from homology"/>
<dbReference type="Pfam" id="PF22599">
    <property type="entry name" value="SecDF_P1_head"/>
    <property type="match status" value="1"/>
</dbReference>
<dbReference type="InterPro" id="IPR048631">
    <property type="entry name" value="SecD_1st"/>
</dbReference>
<dbReference type="SUPFAM" id="SSF82866">
    <property type="entry name" value="Multidrug efflux transporter AcrB transmembrane domain"/>
    <property type="match status" value="1"/>
</dbReference>
<comment type="subcellular location">
    <subcellularLocation>
        <location evidence="1 10">Cell membrane</location>
        <topology evidence="1 10">Multi-pass membrane protein</topology>
    </subcellularLocation>
</comment>
<feature type="domain" description="Protein export membrane protein SecD/SecF C-terminal" evidence="11">
    <location>
        <begin position="354"/>
        <end position="519"/>
    </location>
</feature>
<dbReference type="NCBIfam" id="TIGR01129">
    <property type="entry name" value="secD"/>
    <property type="match status" value="1"/>
</dbReference>
<evidence type="ECO:0000256" key="8">
    <source>
        <dbReference type="ARBA" id="ARBA00023010"/>
    </source>
</evidence>
<evidence type="ECO:0000313" key="14">
    <source>
        <dbReference type="EMBL" id="SHG04810.1"/>
    </source>
</evidence>
<feature type="transmembrane region" description="Helical" evidence="10">
    <location>
        <begin position="466"/>
        <end position="490"/>
    </location>
</feature>
<evidence type="ECO:0000259" key="13">
    <source>
        <dbReference type="Pfam" id="PF22599"/>
    </source>
</evidence>
<keyword evidence="2 10" id="KW-0813">Transport</keyword>
<reference evidence="14 15" key="1">
    <citation type="submission" date="2016-11" db="EMBL/GenBank/DDBJ databases">
        <authorList>
            <person name="Jaros S."/>
            <person name="Januszkiewicz K."/>
            <person name="Wedrychowicz H."/>
        </authorList>
    </citation>
    <scope>NUCLEOTIDE SEQUENCE [LARGE SCALE GENOMIC DNA]</scope>
    <source>
        <strain evidence="14 15">DSM 19436</strain>
    </source>
</reference>
<dbReference type="InterPro" id="IPR022813">
    <property type="entry name" value="SecD/SecF_arch_bac"/>
</dbReference>
<keyword evidence="7 10" id="KW-1133">Transmembrane helix</keyword>
<dbReference type="PANTHER" id="PTHR30081:SF1">
    <property type="entry name" value="PROTEIN TRANSLOCASE SUBUNIT SECD"/>
    <property type="match status" value="1"/>
</dbReference>
<feature type="domain" description="SecDF P1 head subdomain" evidence="13">
    <location>
        <begin position="241"/>
        <end position="352"/>
    </location>
</feature>
<gene>
    <name evidence="10" type="primary">secD</name>
    <name evidence="14" type="ORF">SAMN02745157_3455</name>
</gene>
<dbReference type="GO" id="GO:0005886">
    <property type="term" value="C:plasma membrane"/>
    <property type="evidence" value="ECO:0007669"/>
    <property type="project" value="UniProtKB-SubCell"/>
</dbReference>
<dbReference type="Pfam" id="PF21760">
    <property type="entry name" value="SecD_1st"/>
    <property type="match status" value="1"/>
</dbReference>
<keyword evidence="9 10" id="KW-0472">Membrane</keyword>
<feature type="transmembrane region" description="Helical" evidence="10">
    <location>
        <begin position="502"/>
        <end position="525"/>
    </location>
</feature>
<evidence type="ECO:0000256" key="9">
    <source>
        <dbReference type="ARBA" id="ARBA00023136"/>
    </source>
</evidence>
<evidence type="ECO:0000313" key="15">
    <source>
        <dbReference type="Proteomes" id="UP000184485"/>
    </source>
</evidence>
<keyword evidence="8 10" id="KW-0811">Translocation</keyword>
<dbReference type="Gene3D" id="1.20.1640.10">
    <property type="entry name" value="Multidrug efflux transporter AcrB transmembrane domain"/>
    <property type="match status" value="1"/>
</dbReference>
<comment type="similarity">
    <text evidence="10">Belongs to the SecD/SecF family. SecD subfamily.</text>
</comment>
<dbReference type="STRING" id="1122133.SAMN02745157_3455"/>
<dbReference type="RefSeq" id="WP_073055090.1">
    <property type="nucleotide sequence ID" value="NZ_FQUP01000003.1"/>
</dbReference>
<dbReference type="GO" id="GO:0065002">
    <property type="term" value="P:intracellular protein transmembrane transport"/>
    <property type="evidence" value="ECO:0007669"/>
    <property type="project" value="UniProtKB-UniRule"/>
</dbReference>
<dbReference type="GO" id="GO:0006605">
    <property type="term" value="P:protein targeting"/>
    <property type="evidence" value="ECO:0007669"/>
    <property type="project" value="UniProtKB-UniRule"/>
</dbReference>
<dbReference type="Pfam" id="PF02355">
    <property type="entry name" value="SecD_SecF_C"/>
    <property type="match status" value="1"/>
</dbReference>
<dbReference type="InterPro" id="IPR055344">
    <property type="entry name" value="SecD_SecF_C_bact"/>
</dbReference>
<dbReference type="InterPro" id="IPR054384">
    <property type="entry name" value="SecDF_P1_head"/>
</dbReference>
<dbReference type="InterPro" id="IPR048634">
    <property type="entry name" value="SecD_SecF_C"/>
</dbReference>
<feature type="transmembrane region" description="Helical" evidence="10">
    <location>
        <begin position="376"/>
        <end position="395"/>
    </location>
</feature>
<dbReference type="InterPro" id="IPR005791">
    <property type="entry name" value="SecD"/>
</dbReference>
<dbReference type="AlphaFoldDB" id="A0A1M5GLZ0"/>
<dbReference type="PANTHER" id="PTHR30081">
    <property type="entry name" value="PROTEIN-EXPORT MEMBRANE PROTEIN SEC"/>
    <property type="match status" value="1"/>
</dbReference>
<keyword evidence="3 10" id="KW-1003">Cell membrane</keyword>
<dbReference type="Gene3D" id="3.30.1360.200">
    <property type="match status" value="1"/>
</dbReference>
<keyword evidence="15" id="KW-1185">Reference proteome</keyword>
<comment type="function">
    <text evidence="10">Part of the Sec protein translocase complex. Interacts with the SecYEG preprotein conducting channel. SecDF uses the proton motive force (PMF) to complete protein translocation after the ATP-dependent function of SecA.</text>
</comment>